<reference evidence="5 6" key="1">
    <citation type="journal article" date="2023" name="IScience">
        <title>Expanded male sex-determining region conserved during the evolution of homothallism in the green alga Volvox.</title>
        <authorList>
            <person name="Yamamoto K."/>
            <person name="Matsuzaki R."/>
            <person name="Mahakham W."/>
            <person name="Heman W."/>
            <person name="Sekimoto H."/>
            <person name="Kawachi M."/>
            <person name="Minakuchi Y."/>
            <person name="Toyoda A."/>
            <person name="Nozaki H."/>
        </authorList>
    </citation>
    <scope>NUCLEOTIDE SEQUENCE [LARGE SCALE GENOMIC DNA]</scope>
    <source>
        <strain evidence="5 6">NIES-4468</strain>
    </source>
</reference>
<dbReference type="Gene3D" id="3.20.20.100">
    <property type="entry name" value="NADP-dependent oxidoreductase domain"/>
    <property type="match status" value="1"/>
</dbReference>
<dbReference type="Pfam" id="PF00248">
    <property type="entry name" value="Aldo_ket_red"/>
    <property type="match status" value="1"/>
</dbReference>
<keyword evidence="6" id="KW-1185">Reference proteome</keyword>
<organism evidence="5 6">
    <name type="scientific">Volvox africanus</name>
    <dbReference type="NCBI Taxonomy" id="51714"/>
    <lineage>
        <taxon>Eukaryota</taxon>
        <taxon>Viridiplantae</taxon>
        <taxon>Chlorophyta</taxon>
        <taxon>core chlorophytes</taxon>
        <taxon>Chlorophyceae</taxon>
        <taxon>CS clade</taxon>
        <taxon>Chlamydomonadales</taxon>
        <taxon>Volvocaceae</taxon>
        <taxon>Volvox</taxon>
    </lineage>
</organism>
<dbReference type="InterPro" id="IPR005399">
    <property type="entry name" value="K_chnl_volt-dep_bsu_KCNAB-rel"/>
</dbReference>
<evidence type="ECO:0000313" key="5">
    <source>
        <dbReference type="EMBL" id="GLI67261.1"/>
    </source>
</evidence>
<keyword evidence="3" id="KW-0560">Oxidoreductase</keyword>
<evidence type="ECO:0000313" key="6">
    <source>
        <dbReference type="Proteomes" id="UP001165090"/>
    </source>
</evidence>
<sequence>PEYNLFERKKVEIDYLPLYDTRMGLGLTVWSPLASGILTGKYSSGMAPEGSRLSLEANKAKLTERRSDIEAACRLEPIARELDCSMAQLALAWTLRNPHVSTAITGASRISQVQDNMGALSVVPRLTDEMMAQIEEALRASHSSGDSGR</sequence>
<name>A0ABQ5SBL6_9CHLO</name>
<comment type="similarity">
    <text evidence="1">Belongs to the shaker potassium channel beta subunit family.</text>
</comment>
<evidence type="ECO:0000256" key="1">
    <source>
        <dbReference type="ARBA" id="ARBA00006515"/>
    </source>
</evidence>
<evidence type="ECO:0000256" key="3">
    <source>
        <dbReference type="ARBA" id="ARBA00023002"/>
    </source>
</evidence>
<feature type="non-terminal residue" evidence="5">
    <location>
        <position position="1"/>
    </location>
</feature>
<proteinExistence type="inferred from homology"/>
<evidence type="ECO:0000259" key="4">
    <source>
        <dbReference type="Pfam" id="PF00248"/>
    </source>
</evidence>
<dbReference type="InterPro" id="IPR036812">
    <property type="entry name" value="NAD(P)_OxRdtase_dom_sf"/>
</dbReference>
<dbReference type="SUPFAM" id="SSF51430">
    <property type="entry name" value="NAD(P)-linked oxidoreductase"/>
    <property type="match status" value="1"/>
</dbReference>
<dbReference type="PANTHER" id="PTHR43150">
    <property type="entry name" value="HYPERKINETIC, ISOFORM M"/>
    <property type="match status" value="1"/>
</dbReference>
<gene>
    <name evidence="5" type="ORF">VaNZ11_011444</name>
</gene>
<protein>
    <recommendedName>
        <fullName evidence="4">NADP-dependent oxidoreductase domain-containing protein</fullName>
    </recommendedName>
</protein>
<dbReference type="PANTHER" id="PTHR43150:SF2">
    <property type="entry name" value="HYPERKINETIC, ISOFORM M"/>
    <property type="match status" value="1"/>
</dbReference>
<dbReference type="InterPro" id="IPR023210">
    <property type="entry name" value="NADP_OxRdtase_dom"/>
</dbReference>
<feature type="domain" description="NADP-dependent oxidoreductase" evidence="4">
    <location>
        <begin position="2"/>
        <end position="138"/>
    </location>
</feature>
<accession>A0ABQ5SBL6</accession>
<dbReference type="Proteomes" id="UP001165090">
    <property type="component" value="Unassembled WGS sequence"/>
</dbReference>
<dbReference type="EMBL" id="BSDZ01000078">
    <property type="protein sequence ID" value="GLI67261.1"/>
    <property type="molecule type" value="Genomic_DNA"/>
</dbReference>
<comment type="caution">
    <text evidence="5">The sequence shown here is derived from an EMBL/GenBank/DDBJ whole genome shotgun (WGS) entry which is preliminary data.</text>
</comment>
<evidence type="ECO:0000256" key="2">
    <source>
        <dbReference type="ARBA" id="ARBA00022857"/>
    </source>
</evidence>
<keyword evidence="2" id="KW-0521">NADP</keyword>